<accession>F8TU65</accession>
<dbReference type="EMBL" id="JF411744">
    <property type="protein sequence ID" value="AEI70126.1"/>
    <property type="molecule type" value="Genomic_DNA"/>
</dbReference>
<evidence type="ECO:0000313" key="3">
    <source>
        <dbReference type="Proteomes" id="UP000000862"/>
    </source>
</evidence>
<reference evidence="2 3" key="4">
    <citation type="journal article" date="1996" name="Virology">
        <title>Analysis of 76 kb of the chlorella virus PBCV-1 330-kb genome: map positions 182 to 258.</title>
        <authorList>
            <person name="Kutish G.F."/>
            <person name="Li Y."/>
            <person name="Lu Z."/>
            <person name="Furuta M."/>
            <person name="Rock D.L."/>
            <person name="Van Etten J.L."/>
        </authorList>
    </citation>
    <scope>NUCLEOTIDE SEQUENCE [LARGE SCALE GENOMIC DNA]</scope>
</reference>
<keyword evidence="1" id="KW-0812">Transmembrane</keyword>
<reference evidence="2 3" key="1">
    <citation type="journal article" date="1995" name="Virology">
        <title>Analysis of 45 kb of DNA located at the left end of the chlorella virus PBCV-1 genome.</title>
        <authorList>
            <person name="Lu Z."/>
            <person name="Li Y."/>
            <person name="Zhang Y."/>
            <person name="Kutish G.F."/>
            <person name="Rock D.L."/>
            <person name="Van Etten J.L."/>
        </authorList>
    </citation>
    <scope>NUCLEOTIDE SEQUENCE [LARGE SCALE GENOMIC DNA]</scope>
</reference>
<reference evidence="2 3" key="5">
    <citation type="journal article" date="1997" name="Virology">
        <title>Analysis of 74 kb of DNA located at the right end of the 330-kb chlorella virus PBCV-1 genome.</title>
        <authorList>
            <person name="Li Y."/>
            <person name="Lu Z."/>
            <person name="Sun L."/>
            <person name="Ropp S."/>
            <person name="Kutish G.F."/>
            <person name="Rock D.L."/>
            <person name="Van Etten J.L."/>
        </authorList>
    </citation>
    <scope>NUCLEOTIDE SEQUENCE [LARGE SCALE GENOMIC DNA]</scope>
</reference>
<organism evidence="2 3">
    <name type="scientific">Paramecium bursaria Chlorella virus 1</name>
    <name type="common">PBCV-1</name>
    <dbReference type="NCBI Taxonomy" id="10506"/>
    <lineage>
        <taxon>Viruses</taxon>
        <taxon>Varidnaviria</taxon>
        <taxon>Bamfordvirae</taxon>
        <taxon>Nucleocytoviricota</taxon>
        <taxon>Megaviricetes</taxon>
        <taxon>Algavirales</taxon>
        <taxon>Phycodnaviridae</taxon>
        <taxon>Chlorovirus</taxon>
        <taxon>Chlorovirus vanettense</taxon>
    </lineage>
</organism>
<evidence type="ECO:0000313" key="2">
    <source>
        <dbReference type="EMBL" id="AEI70126.1"/>
    </source>
</evidence>
<reference evidence="2 3" key="6">
    <citation type="journal article" date="1999" name="Virology">
        <title>Chlorella virus PBCV-1 encodes a functional homospermidine synthase.</title>
        <authorList>
            <person name="Kaiser A."/>
            <person name="Vollmert M."/>
            <person name="Tholl D."/>
            <person name="Graves M.V."/>
            <person name="Gurnon J.R."/>
            <person name="Xing W."/>
            <person name="Lisec A.D."/>
            <person name="Nickerson K.W."/>
            <person name="Van Etten J.L."/>
        </authorList>
    </citation>
    <scope>NUCLEOTIDE SEQUENCE [LARGE SCALE GENOMIC DNA]</scope>
</reference>
<proteinExistence type="predicted"/>
<dbReference type="RefSeq" id="YP_004678981.1">
    <property type="nucleotide sequence ID" value="NC_000852.5"/>
</dbReference>
<name>F8TU65_PBCV1</name>
<reference evidence="2 3" key="7">
    <citation type="journal article" date="2000" name="Virology">
        <title>Characterization of a beta-1,3-glucanase encoded by chlorella virus PBCV-1.</title>
        <authorList>
            <person name="Sun L."/>
            <person name="Gurnon J.R."/>
            <person name="Adams B.J."/>
            <person name="Graves M.V."/>
            <person name="Van Etten J.L."/>
        </authorList>
    </citation>
    <scope>NUCLEOTIDE SEQUENCE [LARGE SCALE GENOMIC DNA]</scope>
</reference>
<keyword evidence="1" id="KW-0472">Membrane</keyword>
<protein>
    <submittedName>
        <fullName evidence="2">Uncharacterized protein</fullName>
    </submittedName>
</protein>
<reference evidence="2 3" key="8">
    <citation type="journal article" date="2010" name="J. Virol.">
        <title>Microarray analysis of Paramecium bursaria chlorella virus 1 transcription.</title>
        <authorList>
            <person name="Yanai-Balser G.M."/>
            <person name="Duncan G.A."/>
            <person name="Eudy J.D."/>
            <person name="Wang D."/>
            <person name="Li X."/>
            <person name="Agarkova I.V."/>
            <person name="Dunigan D.D."/>
            <person name="Van Etten J.L."/>
        </authorList>
    </citation>
    <scope>NUCLEOTIDE SEQUENCE [LARGE SCALE GENOMIC DNA]</scope>
</reference>
<feature type="transmembrane region" description="Helical" evidence="1">
    <location>
        <begin position="15"/>
        <end position="39"/>
    </location>
</feature>
<reference evidence="2 3" key="3">
    <citation type="journal article" date="1996" name="Virology">
        <title>Analysis of 94 kb of the chlorella virus PBCV-1 330-kb genome: map positions 88 to 182.</title>
        <authorList>
            <person name="Lu Z."/>
            <person name="Li Y."/>
            <person name="Que Q."/>
            <person name="Kutish G.F."/>
            <person name="Rock D.L."/>
            <person name="Van Etten J.L."/>
        </authorList>
    </citation>
    <scope>NUCLEOTIDE SEQUENCE [LARGE SCALE GENOMIC DNA]</scope>
</reference>
<dbReference type="GeneID" id="10971146"/>
<organismHost>
    <name type="scientific">Chlorella</name>
    <dbReference type="NCBI Taxonomy" id="3071"/>
</organismHost>
<evidence type="ECO:0000256" key="1">
    <source>
        <dbReference type="SAM" id="Phobius"/>
    </source>
</evidence>
<reference evidence="2 3" key="2">
    <citation type="journal article" date="1995" name="Virology">
        <title>Analysis of 43 kb of the Chlorella virus PBCV-1 330-kb genome: map positions 45 to 88.</title>
        <authorList>
            <person name="Li Y."/>
            <person name="Lu Z."/>
            <person name="Burbank D.E."/>
            <person name="Kutish G.F."/>
            <person name="Rock D.L."/>
            <person name="Van Etten J.L."/>
        </authorList>
    </citation>
    <scope>NUCLEOTIDE SEQUENCE [LARGE SCALE GENOMIC DNA]</scope>
</reference>
<keyword evidence="1" id="KW-1133">Transmembrane helix</keyword>
<dbReference type="KEGG" id="vg:10971146"/>
<sequence length="41" mass="4735">MINYLGLRSLLRIRLFTAVTVKTIVRTFGVVITIGKYFFVN</sequence>
<gene>
    <name evidence="2" type="primary">A590aL</name>
</gene>
<dbReference type="Proteomes" id="UP000000862">
    <property type="component" value="Segment"/>
</dbReference>
<keyword evidence="3" id="KW-1185">Reference proteome</keyword>